<name>A0A074MDH7_ERYLO</name>
<dbReference type="RefSeq" id="WP_034959262.1">
    <property type="nucleotide sequence ID" value="NZ_JMIW01000002.1"/>
</dbReference>
<dbReference type="AlphaFoldDB" id="A0A074MDH7"/>
<keyword evidence="1" id="KW-1133">Transmembrane helix</keyword>
<keyword evidence="1" id="KW-0812">Transmembrane</keyword>
<accession>A0A074MDH7</accession>
<evidence type="ECO:0000313" key="2">
    <source>
        <dbReference type="EMBL" id="KEO90810.1"/>
    </source>
</evidence>
<feature type="transmembrane region" description="Helical" evidence="1">
    <location>
        <begin position="64"/>
        <end position="84"/>
    </location>
</feature>
<evidence type="ECO:0000313" key="3">
    <source>
        <dbReference type="Proteomes" id="UP000027647"/>
    </source>
</evidence>
<dbReference type="OrthoDB" id="7391283at2"/>
<gene>
    <name evidence="2" type="ORF">EH31_07165</name>
</gene>
<feature type="transmembrane region" description="Helical" evidence="1">
    <location>
        <begin position="120"/>
        <end position="141"/>
    </location>
</feature>
<evidence type="ECO:0000256" key="1">
    <source>
        <dbReference type="SAM" id="Phobius"/>
    </source>
</evidence>
<sequence length="142" mass="14997">MSKQIQTQIEQGKARIVAAPAAKNAPVVDRSFGLPNRLYLVTVGAYLGFIAIMAIAFINPVLVIPMVIFAGFIIAAFGVPAIFTQLKGNDSKAMTWGEFENKGIMTNTGPLAPAEAAIQVLVLPILLVFWGIAAVTIAAIVS</sequence>
<feature type="transmembrane region" description="Helical" evidence="1">
    <location>
        <begin position="38"/>
        <end position="58"/>
    </location>
</feature>
<dbReference type="eggNOG" id="ENOG503174G">
    <property type="taxonomic scope" value="Bacteria"/>
</dbReference>
<comment type="caution">
    <text evidence="2">The sequence shown here is derived from an EMBL/GenBank/DDBJ whole genome shotgun (WGS) entry which is preliminary data.</text>
</comment>
<organism evidence="2 3">
    <name type="scientific">Erythrobacter longus</name>
    <dbReference type="NCBI Taxonomy" id="1044"/>
    <lineage>
        <taxon>Bacteria</taxon>
        <taxon>Pseudomonadati</taxon>
        <taxon>Pseudomonadota</taxon>
        <taxon>Alphaproteobacteria</taxon>
        <taxon>Sphingomonadales</taxon>
        <taxon>Erythrobacteraceae</taxon>
        <taxon>Erythrobacter/Porphyrobacter group</taxon>
        <taxon>Erythrobacter</taxon>
    </lineage>
</organism>
<dbReference type="Proteomes" id="UP000027647">
    <property type="component" value="Unassembled WGS sequence"/>
</dbReference>
<dbReference type="STRING" id="1044.EH31_07165"/>
<reference evidence="2 3" key="1">
    <citation type="submission" date="2014-04" db="EMBL/GenBank/DDBJ databases">
        <title>A comprehensive comparison of genomes of Erythrobacter spp. strains.</title>
        <authorList>
            <person name="Zheng Q."/>
        </authorList>
    </citation>
    <scope>NUCLEOTIDE SEQUENCE [LARGE SCALE GENOMIC DNA]</scope>
    <source>
        <strain evidence="2 3">DSM 6997</strain>
    </source>
</reference>
<keyword evidence="1" id="KW-0472">Membrane</keyword>
<proteinExistence type="predicted"/>
<protein>
    <submittedName>
        <fullName evidence="2">Uncharacterized protein</fullName>
    </submittedName>
</protein>
<dbReference type="EMBL" id="JMIW01000002">
    <property type="protein sequence ID" value="KEO90810.1"/>
    <property type="molecule type" value="Genomic_DNA"/>
</dbReference>
<keyword evidence="3" id="KW-1185">Reference proteome</keyword>